<evidence type="ECO:0000256" key="4">
    <source>
        <dbReference type="SAM" id="Phobius"/>
    </source>
</evidence>
<dbReference type="Proteomes" id="UP001085076">
    <property type="component" value="Miscellaneous, Linkage group lg03"/>
</dbReference>
<dbReference type="PANTHER" id="PTHR22999:SF23">
    <property type="entry name" value="SORTING NEXIN-16"/>
    <property type="match status" value="1"/>
</dbReference>
<name>A0A9D5CP67_9LILI</name>
<dbReference type="InterPro" id="IPR051837">
    <property type="entry name" value="SortingNexin/PXDomain-PKLike"/>
</dbReference>
<keyword evidence="2" id="KW-0963">Cytoplasm</keyword>
<protein>
    <recommendedName>
        <fullName evidence="5">PXA domain-containing protein</fullName>
    </recommendedName>
</protein>
<proteinExistence type="predicted"/>
<dbReference type="EMBL" id="JAGGNH010000003">
    <property type="protein sequence ID" value="KAJ0976664.1"/>
    <property type="molecule type" value="Genomic_DNA"/>
</dbReference>
<evidence type="ECO:0000256" key="1">
    <source>
        <dbReference type="ARBA" id="ARBA00004496"/>
    </source>
</evidence>
<sequence length="908" mass="101202">MGRVMANLKDLVEEFKVRTVYWAICIFAISYFLSHTSKSMWTNIPMSALILSAVRYLSYEVELRWKVQPVCHQTHLSHLEKKQLSLDDSCLSSAPAIPRWRRKIDSPPVEAVFDELISKILQDFVVDLWDMVDVIGKHLDLFRKIQAEIGVDDMGILSSEERDARLKCQLMASKELHPALVSPECEHKVLQHIIGGVLAVVLKPQESQCPLARCFSREFLTCLVIQPVMNFASPDSKDNKGGQVGSDGSSNINVTVNGPSVPVGNTYAGPESKITTIFNRPADIKSSKTDGIMSLETSVRSHPNKPLEDTVHYFHSQPADWANILDAGANGRSEVVVSANLENMWNKGKVCRKNGSNLIKEGALSGPEITTSKISNTYRHTGNSLKGILDLNEQAAVVEDKYMVHIMQGSDDFSRPVLERDKAAHNSEGLISETSTKGSNLGDGCEGNTMKPVKSSNSLLKRSICTPDTDTVIMCGEAIGMKELYSPKLHRPNTEPSGAFITFGERDLYAPKIKCRVVGASFEKAGSKPFVVYSISVTDEDNKTWFVKRRRALLIFSFLFLKNYSYGKSTSVMKTLAVNVDDAMDDIVRQFKSVSDDLRRRVVGSSSSSITSLAEKSSAITWKEEINMHRSIDTNVKTAHGQSACGPSDKDHHSATNTWHLNNEVNSGIFSPRVGNHMEESIKSDFPKNQPADNKTSVVTDLLQDLDRIPPEWIPQNASLPLLNLVDKIFLLNQHGWLRRQVFWISKQLLQLIMDDAIDAWILRQINSLRNEEVIAQTIHSIQDVLWPNGTFFKTLESYDQAKVGVQTSSRAFGVGISKSSSFDARSEAARRASFVKKIILGSAPASLVSLIGYKQYHRCAEDIYYFLQSSIFLKQLAYAVLESVLLSLFPELQDILENIHKKTHTSS</sequence>
<reference evidence="6" key="2">
    <citation type="journal article" date="2022" name="Hortic Res">
        <title>The genome of Dioscorea zingiberensis sheds light on the biosynthesis, origin and evolution of the medicinally important diosgenin saponins.</title>
        <authorList>
            <person name="Li Y."/>
            <person name="Tan C."/>
            <person name="Li Z."/>
            <person name="Guo J."/>
            <person name="Li S."/>
            <person name="Chen X."/>
            <person name="Wang C."/>
            <person name="Dai X."/>
            <person name="Yang H."/>
            <person name="Song W."/>
            <person name="Hou L."/>
            <person name="Xu J."/>
            <person name="Tong Z."/>
            <person name="Xu A."/>
            <person name="Yuan X."/>
            <person name="Wang W."/>
            <person name="Yang Q."/>
            <person name="Chen L."/>
            <person name="Sun Z."/>
            <person name="Wang K."/>
            <person name="Pan B."/>
            <person name="Chen J."/>
            <person name="Bao Y."/>
            <person name="Liu F."/>
            <person name="Qi X."/>
            <person name="Gang D.R."/>
            <person name="Wen J."/>
            <person name="Li J."/>
        </authorList>
    </citation>
    <scope>NUCLEOTIDE SEQUENCE</scope>
    <source>
        <strain evidence="6">Dzin_1.0</strain>
    </source>
</reference>
<feature type="domain" description="PXA" evidence="5">
    <location>
        <begin position="106"/>
        <end position="249"/>
    </location>
</feature>
<dbReference type="AlphaFoldDB" id="A0A9D5CP67"/>
<dbReference type="GO" id="GO:0005737">
    <property type="term" value="C:cytoplasm"/>
    <property type="evidence" value="ECO:0007669"/>
    <property type="project" value="UniProtKB-SubCell"/>
</dbReference>
<dbReference type="PROSITE" id="PS51207">
    <property type="entry name" value="PXA"/>
    <property type="match status" value="1"/>
</dbReference>
<keyword evidence="4" id="KW-0472">Membrane</keyword>
<comment type="caution">
    <text evidence="6">The sequence shown here is derived from an EMBL/GenBank/DDBJ whole genome shotgun (WGS) entry which is preliminary data.</text>
</comment>
<dbReference type="PANTHER" id="PTHR22999">
    <property type="entry name" value="PX SERINE/THREONINE KINASE PXK"/>
    <property type="match status" value="1"/>
</dbReference>
<evidence type="ECO:0000259" key="5">
    <source>
        <dbReference type="PROSITE" id="PS51207"/>
    </source>
</evidence>
<feature type="region of interest" description="Disordered" evidence="3">
    <location>
        <begin position="234"/>
        <end position="254"/>
    </location>
</feature>
<feature type="transmembrane region" description="Helical" evidence="4">
    <location>
        <begin position="15"/>
        <end position="33"/>
    </location>
</feature>
<reference evidence="6" key="1">
    <citation type="submission" date="2021-03" db="EMBL/GenBank/DDBJ databases">
        <authorList>
            <person name="Li Z."/>
            <person name="Yang C."/>
        </authorList>
    </citation>
    <scope>NUCLEOTIDE SEQUENCE</scope>
    <source>
        <strain evidence="6">Dzin_1.0</strain>
        <tissue evidence="6">Leaf</tissue>
    </source>
</reference>
<dbReference type="InterPro" id="IPR013937">
    <property type="entry name" value="Sorting_nexin_C"/>
</dbReference>
<evidence type="ECO:0000256" key="3">
    <source>
        <dbReference type="SAM" id="MobiDB-lite"/>
    </source>
</evidence>
<keyword evidence="4" id="KW-0812">Transmembrane</keyword>
<evidence type="ECO:0000256" key="2">
    <source>
        <dbReference type="ARBA" id="ARBA00022490"/>
    </source>
</evidence>
<gene>
    <name evidence="6" type="ORF">J5N97_012138</name>
</gene>
<accession>A0A9D5CP67</accession>
<organism evidence="6 7">
    <name type="scientific">Dioscorea zingiberensis</name>
    <dbReference type="NCBI Taxonomy" id="325984"/>
    <lineage>
        <taxon>Eukaryota</taxon>
        <taxon>Viridiplantae</taxon>
        <taxon>Streptophyta</taxon>
        <taxon>Embryophyta</taxon>
        <taxon>Tracheophyta</taxon>
        <taxon>Spermatophyta</taxon>
        <taxon>Magnoliopsida</taxon>
        <taxon>Liliopsida</taxon>
        <taxon>Dioscoreales</taxon>
        <taxon>Dioscoreaceae</taxon>
        <taxon>Dioscorea</taxon>
    </lineage>
</organism>
<evidence type="ECO:0000313" key="7">
    <source>
        <dbReference type="Proteomes" id="UP001085076"/>
    </source>
</evidence>
<evidence type="ECO:0000313" key="6">
    <source>
        <dbReference type="EMBL" id="KAJ0976664.1"/>
    </source>
</evidence>
<keyword evidence="7" id="KW-1185">Reference proteome</keyword>
<dbReference type="Pfam" id="PF08628">
    <property type="entry name" value="Nexin_C"/>
    <property type="match status" value="1"/>
</dbReference>
<comment type="subcellular location">
    <subcellularLocation>
        <location evidence="1">Cytoplasm</location>
    </subcellularLocation>
</comment>
<keyword evidence="4" id="KW-1133">Transmembrane helix</keyword>
<dbReference type="Pfam" id="PF02194">
    <property type="entry name" value="PXA"/>
    <property type="match status" value="1"/>
</dbReference>
<dbReference type="OrthoDB" id="120967at2759"/>
<dbReference type="InterPro" id="IPR003114">
    <property type="entry name" value="Phox_assoc"/>
</dbReference>